<dbReference type="Proteomes" id="UP000827872">
    <property type="component" value="Linkage Group LG11"/>
</dbReference>
<evidence type="ECO:0000313" key="1">
    <source>
        <dbReference type="EMBL" id="KAH8010587.1"/>
    </source>
</evidence>
<organism evidence="1 2">
    <name type="scientific">Sphaerodactylus townsendi</name>
    <dbReference type="NCBI Taxonomy" id="933632"/>
    <lineage>
        <taxon>Eukaryota</taxon>
        <taxon>Metazoa</taxon>
        <taxon>Chordata</taxon>
        <taxon>Craniata</taxon>
        <taxon>Vertebrata</taxon>
        <taxon>Euteleostomi</taxon>
        <taxon>Lepidosauria</taxon>
        <taxon>Squamata</taxon>
        <taxon>Bifurcata</taxon>
        <taxon>Gekkota</taxon>
        <taxon>Sphaerodactylidae</taxon>
        <taxon>Sphaerodactylus</taxon>
    </lineage>
</organism>
<accession>A0ACB8FUB0</accession>
<proteinExistence type="predicted"/>
<evidence type="ECO:0000313" key="2">
    <source>
        <dbReference type="Proteomes" id="UP000827872"/>
    </source>
</evidence>
<comment type="caution">
    <text evidence="1">The sequence shown here is derived from an EMBL/GenBank/DDBJ whole genome shotgun (WGS) entry which is preliminary data.</text>
</comment>
<name>A0ACB8FUB0_9SAUR</name>
<gene>
    <name evidence="1" type="ORF">K3G42_008609</name>
</gene>
<keyword evidence="2" id="KW-1185">Reference proteome</keyword>
<sequence length="404" mass="45338">MGAPLLWELATAEPRTWSPPSPEREKGSQRRSDIGGFSPARRLKKEDFAIGQTGGAKGRQECSVFFAVAGMEILLSQVEQVPDLLVESRSGLVQGWDVETLQLALDWSHFFQQLSTRLHFQPGLRTAVERRLCRGHRFSLGHMRRCPELLGLALLENRALPSATYQRLLRSLLLPGGQDKNSFVLLARRRAAFQLLGLHLVPPPEACAEHQVPPQLKAQAQLLLSRLQEEEAIGGISFSSALLDQLPQGLMLYRVVAAALLEPPREAETTAPLLHWLLMGDPGSLSAFCRLLPSPWVASLCSRYPELRPHYFNLLASWGNCLNYDWLQGVWKVSDLGEDQVPWQEMRERVFCLLQEPEPLRSAIETKLNQLKAQDGDFEVRGLSVWTDLMVDVKATDSDNKRAV</sequence>
<reference evidence="1" key="1">
    <citation type="submission" date="2021-08" db="EMBL/GenBank/DDBJ databases">
        <title>The first chromosome-level gecko genome reveals the dynamic sex chromosomes of Neotropical dwarf geckos (Sphaerodactylidae: Sphaerodactylus).</title>
        <authorList>
            <person name="Pinto B.J."/>
            <person name="Keating S.E."/>
            <person name="Gamble T."/>
        </authorList>
    </citation>
    <scope>NUCLEOTIDE SEQUENCE</scope>
    <source>
        <strain evidence="1">TG3544</strain>
    </source>
</reference>
<dbReference type="EMBL" id="CM037624">
    <property type="protein sequence ID" value="KAH8010587.1"/>
    <property type="molecule type" value="Genomic_DNA"/>
</dbReference>
<protein>
    <submittedName>
        <fullName evidence="1">Uncharacterized protein</fullName>
    </submittedName>
</protein>